<dbReference type="EMBL" id="MN739403">
    <property type="protein sequence ID" value="QHT02957.1"/>
    <property type="molecule type" value="Genomic_DNA"/>
</dbReference>
<organism evidence="1">
    <name type="scientific">viral metagenome</name>
    <dbReference type="NCBI Taxonomy" id="1070528"/>
    <lineage>
        <taxon>unclassified sequences</taxon>
        <taxon>metagenomes</taxon>
        <taxon>organismal metagenomes</taxon>
    </lineage>
</organism>
<dbReference type="AlphaFoldDB" id="A0A6C0CF84"/>
<accession>A0A6C0CF84</accession>
<name>A0A6C0CF84_9ZZZZ</name>
<proteinExistence type="predicted"/>
<protein>
    <submittedName>
        <fullName evidence="1">Uncharacterized protein</fullName>
    </submittedName>
</protein>
<reference evidence="1" key="1">
    <citation type="journal article" date="2020" name="Nature">
        <title>Giant virus diversity and host interactions through global metagenomics.</title>
        <authorList>
            <person name="Schulz F."/>
            <person name="Roux S."/>
            <person name="Paez-Espino D."/>
            <person name="Jungbluth S."/>
            <person name="Walsh D.A."/>
            <person name="Denef V.J."/>
            <person name="McMahon K.D."/>
            <person name="Konstantinidis K.T."/>
            <person name="Eloe-Fadrosh E.A."/>
            <person name="Kyrpides N.C."/>
            <person name="Woyke T."/>
        </authorList>
    </citation>
    <scope>NUCLEOTIDE SEQUENCE</scope>
    <source>
        <strain evidence="1">GVMAG-M-3300020727-4</strain>
    </source>
</reference>
<evidence type="ECO:0000313" key="1">
    <source>
        <dbReference type="EMBL" id="QHT02957.1"/>
    </source>
</evidence>
<sequence>MSIFTRKLTIDDIHYFDKKRKSCSKATNDCDNKIREQILYEIVKDTIPLKWYSSVSEWKKIKNEFLQSLKNISNCKFKKLDIEYKAGRKFNYDFTVYYLNQNNDIINEINIEFKFNCKKITNYPQFLSVSSKHFIKGLEYAEYFYDNYLTDVLDLIDVDEIPTKKEYMKFIHQIDYNKLDIFKELYDNETKIKDLKKKIVNTSIKTYLQEIDESCLDIEEMNNTFATKQINKIYIMYNDGLFYEDSISKDELTVIGIEKINKNNCLILETNSSSKIHMLLRWKNHAGILYPAWQISIKRFCTFKMSDIMLLK</sequence>